<reference evidence="1 2" key="1">
    <citation type="journal article" date="2014" name="Front. Genet.">
        <title>Genome and metabolic network of "Candidatus Phaeomarinobacter ectocarpi" Ec32, a new candidate genus of Alphaproteobacteria frequently associated with brown algae.</title>
        <authorList>
            <person name="Dittami S.M."/>
            <person name="Barbeyron T."/>
            <person name="Boyen C."/>
            <person name="Cambefort J."/>
            <person name="Collet G."/>
            <person name="Delage L."/>
            <person name="Gobet A."/>
            <person name="Groisillier A."/>
            <person name="Leblanc C."/>
            <person name="Michel G."/>
            <person name="Scornet D."/>
            <person name="Siegel A."/>
            <person name="Tapia J.E."/>
            <person name="Tonon T."/>
        </authorList>
    </citation>
    <scope>NUCLEOTIDE SEQUENCE [LARGE SCALE GENOMIC DNA]</scope>
    <source>
        <strain evidence="1 2">Ec32</strain>
    </source>
</reference>
<gene>
    <name evidence="1" type="ORF">BN1012_Phect2422</name>
</gene>
<evidence type="ECO:0000313" key="2">
    <source>
        <dbReference type="Proteomes" id="UP000032160"/>
    </source>
</evidence>
<dbReference type="STRING" id="1458461.BN1012_Phect2422"/>
<dbReference type="Proteomes" id="UP000032160">
    <property type="component" value="Chromosome I"/>
</dbReference>
<accession>X5MMR5</accession>
<keyword evidence="2" id="KW-1185">Reference proteome</keyword>
<dbReference type="Pfam" id="PF10098">
    <property type="entry name" value="DUF2336"/>
    <property type="match status" value="1"/>
</dbReference>
<name>X5MMR5_9HYPH</name>
<dbReference type="KEGG" id="pect:BN1012_Phect2422"/>
<protein>
    <recommendedName>
        <fullName evidence="3">DUF2336 domain-containing protein</fullName>
    </recommendedName>
</protein>
<evidence type="ECO:0000313" key="1">
    <source>
        <dbReference type="EMBL" id="CDO60635.1"/>
    </source>
</evidence>
<evidence type="ECO:0008006" key="3">
    <source>
        <dbReference type="Google" id="ProtNLM"/>
    </source>
</evidence>
<dbReference type="RefSeq" id="WP_043948635.1">
    <property type="nucleotide sequence ID" value="NZ_HG966617.1"/>
</dbReference>
<dbReference type="AlphaFoldDB" id="X5MMR5"/>
<organism evidence="1 2">
    <name type="scientific">Candidatus Phaeomarinibacter ectocarpi</name>
    <dbReference type="NCBI Taxonomy" id="1458461"/>
    <lineage>
        <taxon>Bacteria</taxon>
        <taxon>Pseudomonadati</taxon>
        <taxon>Pseudomonadota</taxon>
        <taxon>Alphaproteobacteria</taxon>
        <taxon>Hyphomicrobiales</taxon>
        <taxon>Parvibaculaceae</taxon>
        <taxon>Candidatus Phaeomarinibacter</taxon>
    </lineage>
</organism>
<dbReference type="EMBL" id="HG966617">
    <property type="protein sequence ID" value="CDO60635.1"/>
    <property type="molecule type" value="Genomic_DNA"/>
</dbReference>
<dbReference type="HOGENOM" id="CLU_056688_1_0_5"/>
<dbReference type="InterPro" id="IPR019285">
    <property type="entry name" value="DUF2336"/>
</dbReference>
<proteinExistence type="predicted"/>
<sequence length="386" mass="42294">MTMASERQDLTLRREAKEVLGLVALAQDKAGKARALIVRRLTDIALLPESQLTPQERQLVDQMLAQLVGHIEVDLRARLATRLADRADAPQEVIVTLAHDVISVARPLLEKSTALGDSDLVDVIQAKGRDHWVATSRRKELSSSVTDALIATGESEALIEIARNKGAQFSAAGYERIVHLSEKEPALCDLLVARDDITPALAHTMFWWASSSLRLDIVNRFTADRRMLREALNDAIDEGIDAFSSDPELMRTLSMMAPQRRYGPSLGEELLSAARSTDMRKVVSLLAKYADIRPQTAAHIVTDPGGEALAVAAKALGMTRKEFLQFALLIASHRDSTSRTAAEVNRLTALFDSVATDRADVVLRYWDDTVRATKPSIKAAGRMAAA</sequence>